<dbReference type="STRING" id="638303.Thal_0175"/>
<evidence type="ECO:0000313" key="10">
    <source>
        <dbReference type="EMBL" id="ADC88811.1"/>
    </source>
</evidence>
<dbReference type="RefSeq" id="WP_012991218.1">
    <property type="nucleotide sequence ID" value="NC_013894.1"/>
</dbReference>
<dbReference type="GO" id="GO:0003735">
    <property type="term" value="F:structural constituent of ribosome"/>
    <property type="evidence" value="ECO:0007669"/>
    <property type="project" value="InterPro"/>
</dbReference>
<dbReference type="InterPro" id="IPR036791">
    <property type="entry name" value="Ribosomal_bL9_C_sf"/>
</dbReference>
<evidence type="ECO:0000256" key="4">
    <source>
        <dbReference type="ARBA" id="ARBA00022980"/>
    </source>
</evidence>
<dbReference type="Pfam" id="PF01281">
    <property type="entry name" value="Ribosomal_L9_N"/>
    <property type="match status" value="1"/>
</dbReference>
<dbReference type="InterPro" id="IPR009027">
    <property type="entry name" value="Ribosomal_bL9/RNase_H1_N"/>
</dbReference>
<dbReference type="PROSITE" id="PS00651">
    <property type="entry name" value="RIBOSOMAL_L9"/>
    <property type="match status" value="1"/>
</dbReference>
<evidence type="ECO:0000313" key="11">
    <source>
        <dbReference type="Proteomes" id="UP000002043"/>
    </source>
</evidence>
<dbReference type="KEGG" id="tal:Thal_0175"/>
<dbReference type="InterPro" id="IPR020594">
    <property type="entry name" value="Ribosomal_bL9_bac/chp"/>
</dbReference>
<accession>D3SNS4</accession>
<dbReference type="GO" id="GO:0005840">
    <property type="term" value="C:ribosome"/>
    <property type="evidence" value="ECO:0007669"/>
    <property type="project" value="UniProtKB-KW"/>
</dbReference>
<keyword evidence="5 7" id="KW-0687">Ribonucleoprotein</keyword>
<proteinExistence type="inferred from homology"/>
<dbReference type="AlphaFoldDB" id="D3SNS4"/>
<keyword evidence="3 7" id="KW-0694">RNA-binding</keyword>
<evidence type="ECO:0000256" key="1">
    <source>
        <dbReference type="ARBA" id="ARBA00010605"/>
    </source>
</evidence>
<dbReference type="GO" id="GO:0019843">
    <property type="term" value="F:rRNA binding"/>
    <property type="evidence" value="ECO:0007669"/>
    <property type="project" value="UniProtKB-UniRule"/>
</dbReference>
<feature type="coiled-coil region" evidence="8">
    <location>
        <begin position="48"/>
        <end position="78"/>
    </location>
</feature>
<dbReference type="SUPFAM" id="SSF55658">
    <property type="entry name" value="L9 N-domain-like"/>
    <property type="match status" value="1"/>
</dbReference>
<dbReference type="InterPro" id="IPR020070">
    <property type="entry name" value="Ribosomal_bL9_N"/>
</dbReference>
<dbReference type="InterPro" id="IPR000244">
    <property type="entry name" value="Ribosomal_bL9"/>
</dbReference>
<evidence type="ECO:0000256" key="6">
    <source>
        <dbReference type="ARBA" id="ARBA00035292"/>
    </source>
</evidence>
<keyword evidence="4 7" id="KW-0689">Ribosomal protein</keyword>
<dbReference type="Proteomes" id="UP000002043">
    <property type="component" value="Chromosome"/>
</dbReference>
<reference evidence="11" key="1">
    <citation type="journal article" date="2010" name="Stand. Genomic Sci.">
        <title>Complete genome sequence of Thermocrinis albus type strain (HI 11/12T).</title>
        <authorList>
            <person name="Wirth R."/>
            <person name="Sikorski J."/>
            <person name="Brambilla E."/>
            <person name="Misra M."/>
            <person name="Lapidus A."/>
            <person name="Copeland A."/>
            <person name="Nolan M."/>
            <person name="Lucas S."/>
            <person name="Chen F."/>
            <person name="Tice H."/>
            <person name="Cheng J.F."/>
            <person name="Han C."/>
            <person name="Detter J.C."/>
            <person name="Tapia R."/>
            <person name="Bruce D."/>
            <person name="Goodwin L."/>
            <person name="Pitluck S."/>
            <person name="Pati A."/>
            <person name="Anderson I."/>
            <person name="Ivanova N."/>
            <person name="Mavromatis K."/>
            <person name="Mikhailova N."/>
            <person name="Chen A."/>
            <person name="Palaniappan K."/>
            <person name="Bilek Y."/>
            <person name="Hader T."/>
            <person name="Land M."/>
            <person name="Hauser L."/>
            <person name="Chang Y.J."/>
            <person name="Jeffries C.D."/>
            <person name="Tindall B.J."/>
            <person name="Rohde M."/>
            <person name="Goker M."/>
            <person name="Bristow J."/>
            <person name="Eisen J.A."/>
            <person name="Markowitz V."/>
            <person name="Hugenholtz P."/>
            <person name="Kyrpides N.C."/>
            <person name="Klenk H.P."/>
        </authorList>
    </citation>
    <scope>NUCLEOTIDE SEQUENCE [LARGE SCALE GENOMIC DNA]</scope>
    <source>
        <strain evidence="11">DSM 14484 / JCM 11386 / HI 11/12</strain>
    </source>
</reference>
<evidence type="ECO:0000256" key="8">
    <source>
        <dbReference type="SAM" id="Coils"/>
    </source>
</evidence>
<gene>
    <name evidence="7" type="primary">rplI</name>
    <name evidence="10" type="ordered locus">Thal_0175</name>
</gene>
<dbReference type="SUPFAM" id="SSF55653">
    <property type="entry name" value="Ribosomal protein L9 C-domain"/>
    <property type="match status" value="1"/>
</dbReference>
<dbReference type="GO" id="GO:1990904">
    <property type="term" value="C:ribonucleoprotein complex"/>
    <property type="evidence" value="ECO:0007669"/>
    <property type="project" value="UniProtKB-KW"/>
</dbReference>
<dbReference type="eggNOG" id="COG0359">
    <property type="taxonomic scope" value="Bacteria"/>
</dbReference>
<evidence type="ECO:0000256" key="3">
    <source>
        <dbReference type="ARBA" id="ARBA00022884"/>
    </source>
</evidence>
<dbReference type="Pfam" id="PF03948">
    <property type="entry name" value="Ribosomal_L9_C"/>
    <property type="match status" value="1"/>
</dbReference>
<keyword evidence="2 7" id="KW-0699">rRNA-binding</keyword>
<evidence type="ECO:0000259" key="9">
    <source>
        <dbReference type="PROSITE" id="PS00651"/>
    </source>
</evidence>
<keyword evidence="8" id="KW-0175">Coiled coil</keyword>
<name>D3SNS4_THEAH</name>
<keyword evidence="11" id="KW-1185">Reference proteome</keyword>
<comment type="similarity">
    <text evidence="1 7">Belongs to the bacterial ribosomal protein bL9 family.</text>
</comment>
<evidence type="ECO:0000256" key="5">
    <source>
        <dbReference type="ARBA" id="ARBA00023274"/>
    </source>
</evidence>
<organism evidence="10 11">
    <name type="scientific">Thermocrinis albus (strain DSM 14484 / JCM 11386 / HI 11/12)</name>
    <dbReference type="NCBI Taxonomy" id="638303"/>
    <lineage>
        <taxon>Bacteria</taxon>
        <taxon>Pseudomonadati</taxon>
        <taxon>Aquificota</taxon>
        <taxon>Aquificia</taxon>
        <taxon>Aquificales</taxon>
        <taxon>Aquificaceae</taxon>
        <taxon>Thermocrinis</taxon>
    </lineage>
</organism>
<feature type="domain" description="Ribosomal protein L9" evidence="9">
    <location>
        <begin position="13"/>
        <end position="40"/>
    </location>
</feature>
<dbReference type="InterPro" id="IPR036935">
    <property type="entry name" value="Ribosomal_bL9_N_sf"/>
</dbReference>
<sequence length="148" mass="16463">MKVILLQDLEGYGTFGDVVNVKDGFARNYLIPRGIAIPVTEGNLRHIQHILTQKARKLQKEKEKALELARKLEGAMVEVFKQVGEKGKLYGSVTASDIAEALSQKGFSVDRKKILLRTPIKDIGVHTVQIKLHPEVVVNIKVDVKPAE</sequence>
<dbReference type="Gene3D" id="3.40.5.10">
    <property type="entry name" value="Ribosomal protein L9, N-terminal domain"/>
    <property type="match status" value="1"/>
</dbReference>
<comment type="function">
    <text evidence="7">Binds to the 23S rRNA.</text>
</comment>
<dbReference type="OrthoDB" id="9788336at2"/>
<dbReference type="GO" id="GO:0006412">
    <property type="term" value="P:translation"/>
    <property type="evidence" value="ECO:0007669"/>
    <property type="project" value="UniProtKB-UniRule"/>
</dbReference>
<dbReference type="PANTHER" id="PTHR21368">
    <property type="entry name" value="50S RIBOSOMAL PROTEIN L9"/>
    <property type="match status" value="1"/>
</dbReference>
<evidence type="ECO:0000256" key="2">
    <source>
        <dbReference type="ARBA" id="ARBA00022730"/>
    </source>
</evidence>
<dbReference type="InterPro" id="IPR020069">
    <property type="entry name" value="Ribosomal_bL9_C"/>
</dbReference>
<protein>
    <recommendedName>
        <fullName evidence="6 7">Large ribosomal subunit protein bL9</fullName>
    </recommendedName>
</protein>
<dbReference type="FunFam" id="3.10.430.100:FF:000006">
    <property type="entry name" value="50S ribosomal protein L9"/>
    <property type="match status" value="1"/>
</dbReference>
<evidence type="ECO:0000256" key="7">
    <source>
        <dbReference type="HAMAP-Rule" id="MF_00503"/>
    </source>
</evidence>
<dbReference type="Gene3D" id="3.10.430.100">
    <property type="entry name" value="Ribosomal protein L9, C-terminal domain"/>
    <property type="match status" value="1"/>
</dbReference>
<dbReference type="HAMAP" id="MF_00503">
    <property type="entry name" value="Ribosomal_bL9"/>
    <property type="match status" value="1"/>
</dbReference>
<dbReference type="NCBIfam" id="TIGR00158">
    <property type="entry name" value="L9"/>
    <property type="match status" value="1"/>
</dbReference>
<dbReference type="HOGENOM" id="CLU_078938_3_0_0"/>
<dbReference type="EMBL" id="CP001931">
    <property type="protein sequence ID" value="ADC88811.1"/>
    <property type="molecule type" value="Genomic_DNA"/>
</dbReference>